<name>A0A167N0M4_9GAMM</name>
<protein>
    <recommendedName>
        <fullName evidence="6">Fibrinogen C-terminal domain-containing protein</fullName>
    </recommendedName>
</protein>
<feature type="signal peptide" evidence="5">
    <location>
        <begin position="1"/>
        <end position="19"/>
    </location>
</feature>
<dbReference type="InterPro" id="IPR036056">
    <property type="entry name" value="Fibrinogen-like_C"/>
</dbReference>
<dbReference type="GO" id="GO:0046872">
    <property type="term" value="F:metal ion binding"/>
    <property type="evidence" value="ECO:0007669"/>
    <property type="project" value="UniProtKB-KW"/>
</dbReference>
<dbReference type="PATRIC" id="fig|1365257.3.peg.2246"/>
<keyword evidence="1" id="KW-0479">Metal-binding</keyword>
<keyword evidence="4" id="KW-1015">Disulfide bond</keyword>
<dbReference type="PROSITE" id="PS51406">
    <property type="entry name" value="FIBRINOGEN_C_2"/>
    <property type="match status" value="1"/>
</dbReference>
<accession>A0A167N0M4</accession>
<dbReference type="Proteomes" id="UP000076661">
    <property type="component" value="Unassembled WGS sequence"/>
</dbReference>
<dbReference type="GO" id="GO:0070492">
    <property type="term" value="F:oligosaccharide binding"/>
    <property type="evidence" value="ECO:0007669"/>
    <property type="project" value="TreeGrafter"/>
</dbReference>
<dbReference type="SUPFAM" id="SSF56496">
    <property type="entry name" value="Fibrinogen C-terminal domain-like"/>
    <property type="match status" value="1"/>
</dbReference>
<feature type="chain" id="PRO_5007890520" description="Fibrinogen C-terminal domain-containing protein" evidence="5">
    <location>
        <begin position="20"/>
        <end position="346"/>
    </location>
</feature>
<evidence type="ECO:0000259" key="6">
    <source>
        <dbReference type="PROSITE" id="PS51406"/>
    </source>
</evidence>
<keyword evidence="2" id="KW-0430">Lectin</keyword>
<evidence type="ECO:0000313" key="8">
    <source>
        <dbReference type="Proteomes" id="UP000076661"/>
    </source>
</evidence>
<dbReference type="Pfam" id="PF00147">
    <property type="entry name" value="Fibrinogen_C"/>
    <property type="match status" value="1"/>
</dbReference>
<sequence length="346" mass="38124">MKNPWPLLSVAILSSSVFAQQTQFEGTYKLKMDSEHNGVLSNEVTSEYAFQGFNTHFIATSVEKILSGATSANGTSIRFEISNLVSGQSQYFSGHKGTNGSYQGSWHSNDGTSGDWGLVNNQQQVFTTCKQILDAGASTGDGIYEIVDDNNEPMSVYCDMTSHGGGWTLVGSYPSTAAGGVRRITEYGQLPETNPTNPTKLWLYQGDLARFSDAKEQVACPVGAYCDNGKTAFADNLTTHELGLIRYSWGYLDRVDHMPELIKIPACRTDYNDASTLKTACVNPAYLQWDDTVYRPTYQVGWQIDLYGTTHCWVARGEYKQTGKGSTRCITNAEPNGSTFALLWMR</sequence>
<dbReference type="AlphaFoldDB" id="A0A167N0M4"/>
<evidence type="ECO:0000256" key="1">
    <source>
        <dbReference type="ARBA" id="ARBA00022723"/>
    </source>
</evidence>
<keyword evidence="5" id="KW-0732">Signal</keyword>
<dbReference type="GO" id="GO:0005615">
    <property type="term" value="C:extracellular space"/>
    <property type="evidence" value="ECO:0007669"/>
    <property type="project" value="TreeGrafter"/>
</dbReference>
<proteinExistence type="predicted"/>
<reference evidence="7 8" key="1">
    <citation type="submission" date="2013-07" db="EMBL/GenBank/DDBJ databases">
        <title>Comparative Genomic and Metabolomic Analysis of Twelve Strains of Pseudoalteromonas luteoviolacea.</title>
        <authorList>
            <person name="Vynne N.G."/>
            <person name="Mansson M."/>
            <person name="Gram L."/>
        </authorList>
    </citation>
    <scope>NUCLEOTIDE SEQUENCE [LARGE SCALE GENOMIC DNA]</scope>
    <source>
        <strain evidence="7 8">S4060-1</strain>
    </source>
</reference>
<organism evidence="7 8">
    <name type="scientific">Pseudoalteromonas luteoviolacea S4060-1</name>
    <dbReference type="NCBI Taxonomy" id="1365257"/>
    <lineage>
        <taxon>Bacteria</taxon>
        <taxon>Pseudomonadati</taxon>
        <taxon>Pseudomonadota</taxon>
        <taxon>Gammaproteobacteria</taxon>
        <taxon>Alteromonadales</taxon>
        <taxon>Pseudoalteromonadaceae</taxon>
        <taxon>Pseudoalteromonas</taxon>
    </lineage>
</organism>
<dbReference type="EMBL" id="AUXX01000015">
    <property type="protein sequence ID" value="KZN67270.1"/>
    <property type="molecule type" value="Genomic_DNA"/>
</dbReference>
<dbReference type="PANTHER" id="PTHR16146">
    <property type="entry name" value="INTELECTIN"/>
    <property type="match status" value="1"/>
</dbReference>
<keyword evidence="3" id="KW-0106">Calcium</keyword>
<evidence type="ECO:0000256" key="5">
    <source>
        <dbReference type="SAM" id="SignalP"/>
    </source>
</evidence>
<dbReference type="PANTHER" id="PTHR16146:SF46">
    <property type="entry name" value="INTELECTIN-1A-RELATED"/>
    <property type="match status" value="1"/>
</dbReference>
<evidence type="ECO:0000256" key="2">
    <source>
        <dbReference type="ARBA" id="ARBA00022734"/>
    </source>
</evidence>
<evidence type="ECO:0000256" key="4">
    <source>
        <dbReference type="ARBA" id="ARBA00023157"/>
    </source>
</evidence>
<comment type="caution">
    <text evidence="7">The sequence shown here is derived from an EMBL/GenBank/DDBJ whole genome shotgun (WGS) entry which is preliminary data.</text>
</comment>
<dbReference type="RefSeq" id="WP_063381072.1">
    <property type="nucleotide sequence ID" value="NZ_AUXX01000015.1"/>
</dbReference>
<dbReference type="NCBIfam" id="NF040941">
    <property type="entry name" value="GGGWT_bact"/>
    <property type="match status" value="1"/>
</dbReference>
<dbReference type="Gene3D" id="3.90.215.10">
    <property type="entry name" value="Gamma Fibrinogen, chain A, domain 1"/>
    <property type="match status" value="1"/>
</dbReference>
<dbReference type="InterPro" id="IPR014716">
    <property type="entry name" value="Fibrinogen_a/b/g_C_1"/>
</dbReference>
<feature type="domain" description="Fibrinogen C-terminal" evidence="6">
    <location>
        <begin position="120"/>
        <end position="170"/>
    </location>
</feature>
<evidence type="ECO:0000256" key="3">
    <source>
        <dbReference type="ARBA" id="ARBA00022837"/>
    </source>
</evidence>
<dbReference type="InterPro" id="IPR002181">
    <property type="entry name" value="Fibrinogen_a/b/g_C_dom"/>
</dbReference>
<evidence type="ECO:0000313" key="7">
    <source>
        <dbReference type="EMBL" id="KZN67270.1"/>
    </source>
</evidence>
<gene>
    <name evidence="7" type="ORF">N478_17765</name>
</gene>